<name>A0A1F5R395_9BACT</name>
<evidence type="ECO:0000313" key="2">
    <source>
        <dbReference type="EMBL" id="OGF08932.1"/>
    </source>
</evidence>
<protein>
    <recommendedName>
        <fullName evidence="1">Glycosyltransferase 2-like domain-containing protein</fullName>
    </recommendedName>
</protein>
<evidence type="ECO:0000259" key="1">
    <source>
        <dbReference type="Pfam" id="PF00535"/>
    </source>
</evidence>
<dbReference type="Gene3D" id="3.90.550.10">
    <property type="entry name" value="Spore Coat Polysaccharide Biosynthesis Protein SpsA, Chain A"/>
    <property type="match status" value="1"/>
</dbReference>
<reference evidence="2 3" key="1">
    <citation type="journal article" date="2016" name="Nat. Commun.">
        <title>Thousands of microbial genomes shed light on interconnected biogeochemical processes in an aquifer system.</title>
        <authorList>
            <person name="Anantharaman K."/>
            <person name="Brown C.T."/>
            <person name="Hug L.A."/>
            <person name="Sharon I."/>
            <person name="Castelle C.J."/>
            <person name="Probst A.J."/>
            <person name="Thomas B.C."/>
            <person name="Singh A."/>
            <person name="Wilkins M.J."/>
            <person name="Karaoz U."/>
            <person name="Brodie E.L."/>
            <person name="Williams K.H."/>
            <person name="Hubbard S.S."/>
            <person name="Banfield J.F."/>
        </authorList>
    </citation>
    <scope>NUCLEOTIDE SEQUENCE [LARGE SCALE GENOMIC DNA]</scope>
</reference>
<dbReference type="Proteomes" id="UP000177230">
    <property type="component" value="Unassembled WGS sequence"/>
</dbReference>
<evidence type="ECO:0000313" key="3">
    <source>
        <dbReference type="Proteomes" id="UP000177230"/>
    </source>
</evidence>
<feature type="domain" description="Glycosyltransferase 2-like" evidence="1">
    <location>
        <begin position="7"/>
        <end position="193"/>
    </location>
</feature>
<dbReference type="CDD" id="cd04186">
    <property type="entry name" value="GT_2_like_c"/>
    <property type="match status" value="1"/>
</dbReference>
<gene>
    <name evidence="2" type="ORF">A2024_01545</name>
</gene>
<dbReference type="Pfam" id="PF00535">
    <property type="entry name" value="Glycos_transf_2"/>
    <property type="match status" value="1"/>
</dbReference>
<dbReference type="PANTHER" id="PTHR43179:SF7">
    <property type="entry name" value="RHAMNOSYLTRANSFERASE WBBL"/>
    <property type="match status" value="1"/>
</dbReference>
<dbReference type="InterPro" id="IPR029044">
    <property type="entry name" value="Nucleotide-diphossugar_trans"/>
</dbReference>
<dbReference type="SUPFAM" id="SSF53448">
    <property type="entry name" value="Nucleotide-diphospho-sugar transferases"/>
    <property type="match status" value="1"/>
</dbReference>
<organism evidence="2 3">
    <name type="scientific">Candidatus Edwardsbacteria bacterium GWF2_54_11</name>
    <dbReference type="NCBI Taxonomy" id="1817851"/>
    <lineage>
        <taxon>Bacteria</taxon>
        <taxon>Candidatus Edwardsiibacteriota</taxon>
    </lineage>
</organism>
<dbReference type="PANTHER" id="PTHR43179">
    <property type="entry name" value="RHAMNOSYLTRANSFERASE WBBL"/>
    <property type="match status" value="1"/>
</dbReference>
<dbReference type="AlphaFoldDB" id="A0A1F5R395"/>
<proteinExistence type="predicted"/>
<dbReference type="EMBL" id="MFFM01000046">
    <property type="protein sequence ID" value="OGF08932.1"/>
    <property type="molecule type" value="Genomic_DNA"/>
</dbReference>
<sequence length="281" mass="32240">MKMIELSVIIVNRNVRELLKQCLQSVRSQWPWPDKGLELIVVDNASSDGSAEAISAGFPDVKLIKNPDNRGFGRACNQGMAVSSGRYLMILNPDTVIRKGLFQSLIEFMDHTPKAGLAGPKVLNEDGTLQPTFRRFPTYGNILFARKSPLSSLWADNPGSKKYLQQDISLDQPRRVEALGGVCMIMRREMLDDVGPFDENIFMYLEDTDLCYRAHLKGWESWVVPRAELIHYWGKSTEQEKRKMAEEHRRSLYYYFGKHYDPSFIQRAYLKAGLSLHKLFD</sequence>
<accession>A0A1F5R395</accession>
<dbReference type="InterPro" id="IPR001173">
    <property type="entry name" value="Glyco_trans_2-like"/>
</dbReference>
<comment type="caution">
    <text evidence="2">The sequence shown here is derived from an EMBL/GenBank/DDBJ whole genome shotgun (WGS) entry which is preliminary data.</text>
</comment>